<evidence type="ECO:0000313" key="3">
    <source>
        <dbReference type="EMBL" id="KAF4612960.1"/>
    </source>
</evidence>
<accession>A0A8H4VLZ8</accession>
<feature type="transmembrane region" description="Helical" evidence="1">
    <location>
        <begin position="94"/>
        <end position="121"/>
    </location>
</feature>
<dbReference type="AlphaFoldDB" id="A0A8H4VLZ8"/>
<sequence>MTECQWNEEDIDAFRNIMFRKWSAAAALALLLYEYAITCGDEFTYIWRRQNFNSVGGVYLFSRYFAIITQSINLSLVAGVLGKPGTPHRMCRGWYSFQITAASLTLAALDYILMLRVYALYNRSPKIGFLLVFFFLSMLMADFQCGSKTLNTVSYDSICNGRSVHPCIPFYGIALWSIHITIGMMTAAKWRLLTLGAPIARIVSRDGAFVISIVCVLYASAMQRAISMQALRVELSFIWPISLLSITCCRMIMNMQTVNVPNSFIDNDTSIPVFTSEVDLICTEQGDLVSRLSAHTLESVEQ</sequence>
<dbReference type="Proteomes" id="UP000521872">
    <property type="component" value="Unassembled WGS sequence"/>
</dbReference>
<proteinExistence type="predicted"/>
<dbReference type="InterPro" id="IPR045340">
    <property type="entry name" value="DUF6533"/>
</dbReference>
<dbReference type="EMBL" id="JAACJL010000046">
    <property type="protein sequence ID" value="KAF4612960.1"/>
    <property type="molecule type" value="Genomic_DNA"/>
</dbReference>
<evidence type="ECO:0000259" key="2">
    <source>
        <dbReference type="Pfam" id="PF20151"/>
    </source>
</evidence>
<name>A0A8H4VLZ8_9AGAR</name>
<organism evidence="3 4">
    <name type="scientific">Agrocybe pediades</name>
    <dbReference type="NCBI Taxonomy" id="84607"/>
    <lineage>
        <taxon>Eukaryota</taxon>
        <taxon>Fungi</taxon>
        <taxon>Dikarya</taxon>
        <taxon>Basidiomycota</taxon>
        <taxon>Agaricomycotina</taxon>
        <taxon>Agaricomycetes</taxon>
        <taxon>Agaricomycetidae</taxon>
        <taxon>Agaricales</taxon>
        <taxon>Agaricineae</taxon>
        <taxon>Strophariaceae</taxon>
        <taxon>Agrocybe</taxon>
    </lineage>
</organism>
<feature type="transmembrane region" description="Helical" evidence="1">
    <location>
        <begin position="127"/>
        <end position="147"/>
    </location>
</feature>
<comment type="caution">
    <text evidence="3">The sequence shown here is derived from an EMBL/GenBank/DDBJ whole genome shotgun (WGS) entry which is preliminary data.</text>
</comment>
<keyword evidence="1" id="KW-0472">Membrane</keyword>
<reference evidence="3 4" key="1">
    <citation type="submission" date="2019-12" db="EMBL/GenBank/DDBJ databases">
        <authorList>
            <person name="Floudas D."/>
            <person name="Bentzer J."/>
            <person name="Ahren D."/>
            <person name="Johansson T."/>
            <person name="Persson P."/>
            <person name="Tunlid A."/>
        </authorList>
    </citation>
    <scope>NUCLEOTIDE SEQUENCE [LARGE SCALE GENOMIC DNA]</scope>
    <source>
        <strain evidence="3 4">CBS 102.39</strain>
    </source>
</reference>
<evidence type="ECO:0000256" key="1">
    <source>
        <dbReference type="SAM" id="Phobius"/>
    </source>
</evidence>
<protein>
    <recommendedName>
        <fullName evidence="2">DUF6533 domain-containing protein</fullName>
    </recommendedName>
</protein>
<feature type="transmembrane region" description="Helical" evidence="1">
    <location>
        <begin position="60"/>
        <end position="82"/>
    </location>
</feature>
<keyword evidence="1" id="KW-0812">Transmembrane</keyword>
<keyword evidence="1" id="KW-1133">Transmembrane helix</keyword>
<feature type="transmembrane region" description="Helical" evidence="1">
    <location>
        <begin position="202"/>
        <end position="221"/>
    </location>
</feature>
<dbReference type="Pfam" id="PF20151">
    <property type="entry name" value="DUF6533"/>
    <property type="match status" value="1"/>
</dbReference>
<evidence type="ECO:0000313" key="4">
    <source>
        <dbReference type="Proteomes" id="UP000521872"/>
    </source>
</evidence>
<gene>
    <name evidence="3" type="ORF">D9613_010784</name>
</gene>
<keyword evidence="4" id="KW-1185">Reference proteome</keyword>
<feature type="transmembrane region" description="Helical" evidence="1">
    <location>
        <begin position="168"/>
        <end position="190"/>
    </location>
</feature>
<feature type="domain" description="DUF6533" evidence="2">
    <location>
        <begin position="23"/>
        <end position="68"/>
    </location>
</feature>